<dbReference type="Gene3D" id="3.20.20.80">
    <property type="entry name" value="Glycosidases"/>
    <property type="match status" value="1"/>
</dbReference>
<dbReference type="Pfam" id="PF25275">
    <property type="entry name" value="Golvesin_C"/>
    <property type="match status" value="1"/>
</dbReference>
<comment type="caution">
    <text evidence="6">The sequence shown here is derived from an EMBL/GenBank/DDBJ whole genome shotgun (WGS) entry which is preliminary data.</text>
</comment>
<protein>
    <submittedName>
        <fullName evidence="6">Uncharacterized lipoprotein YddW (UPF0748 family)</fullName>
    </submittedName>
</protein>
<dbReference type="GO" id="GO:0000272">
    <property type="term" value="P:polysaccharide catabolic process"/>
    <property type="evidence" value="ECO:0007669"/>
    <property type="project" value="UniProtKB-KW"/>
</dbReference>
<evidence type="ECO:0000256" key="2">
    <source>
        <dbReference type="ARBA" id="ARBA00023295"/>
    </source>
</evidence>
<name>A0A852UVW7_9ACTN</name>
<keyword evidence="3" id="KW-0119">Carbohydrate metabolism</keyword>
<evidence type="ECO:0000256" key="3">
    <source>
        <dbReference type="ARBA" id="ARBA00023326"/>
    </source>
</evidence>
<keyword evidence="3" id="KW-0624">Polysaccharide degradation</keyword>
<dbReference type="Proteomes" id="UP000576393">
    <property type="component" value="Unassembled WGS sequence"/>
</dbReference>
<feature type="signal peptide" evidence="4">
    <location>
        <begin position="1"/>
        <end position="39"/>
    </location>
</feature>
<dbReference type="Gene3D" id="2.60.120.260">
    <property type="entry name" value="Galactose-binding domain-like"/>
    <property type="match status" value="1"/>
</dbReference>
<dbReference type="Pfam" id="PF02638">
    <property type="entry name" value="GHL10"/>
    <property type="match status" value="1"/>
</dbReference>
<dbReference type="RefSeq" id="WP_312873452.1">
    <property type="nucleotide sequence ID" value="NZ_JACCCO010000002.1"/>
</dbReference>
<dbReference type="InterPro" id="IPR017853">
    <property type="entry name" value="GH"/>
</dbReference>
<dbReference type="AlphaFoldDB" id="A0A852UVW7"/>
<keyword evidence="7" id="KW-1185">Reference proteome</keyword>
<keyword evidence="2" id="KW-0378">Hydrolase</keyword>
<dbReference type="InterPro" id="IPR003790">
    <property type="entry name" value="GHL10"/>
</dbReference>
<dbReference type="InterPro" id="IPR052177">
    <property type="entry name" value="Divisome_Glycosyl_Hydrolase"/>
</dbReference>
<evidence type="ECO:0000313" key="6">
    <source>
        <dbReference type="EMBL" id="NYF41837.1"/>
    </source>
</evidence>
<sequence>MTTPRAGRKRRLAALGRIAATALALALTFAFTPTTAATAAVTTPRTAHTATATALAACATDPATPKRQLRAMWVASVANIDWPSRTGLSASAQQAEFRAWLDLAVQKRMNAVVVQIRPTADAFWPSPYEPWSQWLTGTQGGNPGYDPLAFMVSEAHARNLEFHAWFNPYRIANHADPTRLVSTHPARQHPDWRFAYGGKLYYNPGIPVVRDFIEDAVMDAVTRYDIDGVHLDDYFYPYPASGETIPDAAAYAQYGGGFANIADWRRDNVNLLVKELDQRIHAAKSWVKFGVSPFGIWRNASTDPLGSQTSGMQSYDAIYADTRLWVKQGWVDYIAPQIYWNIGYNVADYKTLTAWWAGTVRGTGVQLFVGQAAYRAGASGESAAWQRPGELSDHLTYNRQHPEVLGDVFFSAKDVRADRIGAVSTLVAAHYSKPALVPAYGAGTAPAGPSITSATRGTGGVALSWQRGGTGTPVSYAVYRVDGSQSAADPCFFADARNLVGTTRATSFTDAGAAAGSAYTYYVTALDRLHTEGGPSAGKVVTGSGSGQFSVIVDNSGPGFTAGSSWGTSTYSGQRYGADYRFADPVSSSDVAWYQAGIPSAGSYKVEVWYPADAGYNSSAPYIVATSGGNQTVYVDQRSGGGAWRSIGTFSLNAGTYNVVGVSRWTAGTGYVIADAVRVTKL</sequence>
<dbReference type="InterPro" id="IPR036116">
    <property type="entry name" value="FN3_sf"/>
</dbReference>
<evidence type="ECO:0000313" key="7">
    <source>
        <dbReference type="Proteomes" id="UP000576393"/>
    </source>
</evidence>
<dbReference type="PANTHER" id="PTHR43405:SF1">
    <property type="entry name" value="GLYCOSYL HYDROLASE DIGH"/>
    <property type="match status" value="1"/>
</dbReference>
<evidence type="ECO:0000256" key="4">
    <source>
        <dbReference type="SAM" id="SignalP"/>
    </source>
</evidence>
<dbReference type="SUPFAM" id="SSF49265">
    <property type="entry name" value="Fibronectin type III"/>
    <property type="match status" value="1"/>
</dbReference>
<dbReference type="Gene3D" id="2.60.40.10">
    <property type="entry name" value="Immunoglobulins"/>
    <property type="match status" value="1"/>
</dbReference>
<feature type="chain" id="PRO_5032773856" evidence="4">
    <location>
        <begin position="40"/>
        <end position="682"/>
    </location>
</feature>
<dbReference type="PROSITE" id="PS50853">
    <property type="entry name" value="FN3"/>
    <property type="match status" value="1"/>
</dbReference>
<dbReference type="SUPFAM" id="SSF51445">
    <property type="entry name" value="(Trans)glycosidases"/>
    <property type="match status" value="1"/>
</dbReference>
<dbReference type="CDD" id="cd14488">
    <property type="entry name" value="CBM6-CBM35-CBM36_like_2"/>
    <property type="match status" value="1"/>
</dbReference>
<evidence type="ECO:0000259" key="5">
    <source>
        <dbReference type="PROSITE" id="PS50853"/>
    </source>
</evidence>
<keyword evidence="2" id="KW-0326">Glycosidase</keyword>
<gene>
    <name evidence="6" type="ORF">HDA43_004038</name>
</gene>
<proteinExistence type="predicted"/>
<keyword evidence="1 4" id="KW-0732">Signal</keyword>
<keyword evidence="6" id="KW-0449">Lipoprotein</keyword>
<evidence type="ECO:0000256" key="1">
    <source>
        <dbReference type="ARBA" id="ARBA00022729"/>
    </source>
</evidence>
<accession>A0A852UVW7</accession>
<dbReference type="GO" id="GO:0016798">
    <property type="term" value="F:hydrolase activity, acting on glycosyl bonds"/>
    <property type="evidence" value="ECO:0007669"/>
    <property type="project" value="UniProtKB-KW"/>
</dbReference>
<feature type="domain" description="Fibronectin type-III" evidence="5">
    <location>
        <begin position="445"/>
        <end position="547"/>
    </location>
</feature>
<dbReference type="InterPro" id="IPR003961">
    <property type="entry name" value="FN3_dom"/>
</dbReference>
<dbReference type="InterPro" id="IPR033803">
    <property type="entry name" value="CBD-like_Golvesin-Xly"/>
</dbReference>
<dbReference type="PANTHER" id="PTHR43405">
    <property type="entry name" value="GLYCOSYL HYDROLASE DIGH"/>
    <property type="match status" value="1"/>
</dbReference>
<reference evidence="6 7" key="1">
    <citation type="submission" date="2020-07" db="EMBL/GenBank/DDBJ databases">
        <title>Sequencing the genomes of 1000 actinobacteria strains.</title>
        <authorList>
            <person name="Klenk H.-P."/>
        </authorList>
    </citation>
    <scope>NUCLEOTIDE SEQUENCE [LARGE SCALE GENOMIC DNA]</scope>
    <source>
        <strain evidence="6 7">DSM 45763</strain>
    </source>
</reference>
<dbReference type="InterPro" id="IPR013783">
    <property type="entry name" value="Ig-like_fold"/>
</dbReference>
<dbReference type="EMBL" id="JACCCO010000002">
    <property type="protein sequence ID" value="NYF41837.1"/>
    <property type="molecule type" value="Genomic_DNA"/>
</dbReference>
<organism evidence="6 7">
    <name type="scientific">Streptosporangium sandarakinum</name>
    <dbReference type="NCBI Taxonomy" id="1260955"/>
    <lineage>
        <taxon>Bacteria</taxon>
        <taxon>Bacillati</taxon>
        <taxon>Actinomycetota</taxon>
        <taxon>Actinomycetes</taxon>
        <taxon>Streptosporangiales</taxon>
        <taxon>Streptosporangiaceae</taxon>
        <taxon>Streptosporangium</taxon>
    </lineage>
</organism>